<name>A0ABW7KGY4_9NOCA</name>
<gene>
    <name evidence="2" type="ORF">ACHIPV_07315</name>
    <name evidence="1" type="ORF">ACHIRB_12000</name>
</gene>
<organism evidence="2 3">
    <name type="scientific">Antrihabitans spumae</name>
    <dbReference type="NCBI Taxonomy" id="3373370"/>
    <lineage>
        <taxon>Bacteria</taxon>
        <taxon>Bacillati</taxon>
        <taxon>Actinomycetota</taxon>
        <taxon>Actinomycetes</taxon>
        <taxon>Mycobacteriales</taxon>
        <taxon>Nocardiaceae</taxon>
        <taxon>Antrihabitans</taxon>
    </lineage>
</organism>
<evidence type="ECO:0000313" key="4">
    <source>
        <dbReference type="Proteomes" id="UP001609219"/>
    </source>
</evidence>
<keyword evidence="4" id="KW-1185">Reference proteome</keyword>
<comment type="caution">
    <text evidence="2">The sequence shown here is derived from an EMBL/GenBank/DDBJ whole genome shotgun (WGS) entry which is preliminary data.</text>
</comment>
<evidence type="ECO:0000313" key="1">
    <source>
        <dbReference type="EMBL" id="MFH5229289.1"/>
    </source>
</evidence>
<protein>
    <submittedName>
        <fullName evidence="2">Uncharacterized protein</fullName>
    </submittedName>
</protein>
<evidence type="ECO:0000313" key="3">
    <source>
        <dbReference type="Proteomes" id="UP001609176"/>
    </source>
</evidence>
<sequence>MEELPSLVAHALAPEFALADVPAGTSANVTTVLHTPASSAVNPVRAHYRKANDAHRSVFGCDGRRVWVVG</sequence>
<dbReference type="RefSeq" id="WP_395123953.1">
    <property type="nucleotide sequence ID" value="NZ_JBIMSN010000052.1"/>
</dbReference>
<dbReference type="EMBL" id="JBIMSN010000052">
    <property type="protein sequence ID" value="MFH5229289.1"/>
    <property type="molecule type" value="Genomic_DNA"/>
</dbReference>
<proteinExistence type="predicted"/>
<dbReference type="Proteomes" id="UP001609219">
    <property type="component" value="Unassembled WGS sequence"/>
</dbReference>
<dbReference type="EMBL" id="JBIMSP010000008">
    <property type="protein sequence ID" value="MFH5241698.1"/>
    <property type="molecule type" value="Genomic_DNA"/>
</dbReference>
<dbReference type="Proteomes" id="UP001609176">
    <property type="component" value="Unassembled WGS sequence"/>
</dbReference>
<accession>A0ABW7KGY4</accession>
<reference evidence="3 4" key="1">
    <citation type="submission" date="2024-10" db="EMBL/GenBank/DDBJ databases">
        <authorList>
            <person name="Riesco R."/>
        </authorList>
    </citation>
    <scope>NUCLEOTIDE SEQUENCE [LARGE SCALE GENOMIC DNA]</scope>
    <source>
        <strain evidence="2 3">NCIMB 15448</strain>
        <strain evidence="1 4">NCIMB 15450</strain>
    </source>
</reference>
<evidence type="ECO:0000313" key="2">
    <source>
        <dbReference type="EMBL" id="MFH5241698.1"/>
    </source>
</evidence>